<dbReference type="PaxDb" id="2711-XP_006487222.1"/>
<protein>
    <recommendedName>
        <fullName evidence="10">AAA+ ATPase domain-containing protein</fullName>
    </recommendedName>
</protein>
<evidence type="ECO:0000259" key="10">
    <source>
        <dbReference type="SMART" id="SM00382"/>
    </source>
</evidence>
<organism evidence="11 12">
    <name type="scientific">Citrus sinensis</name>
    <name type="common">Sweet orange</name>
    <name type="synonym">Citrus aurantium var. sinensis</name>
    <dbReference type="NCBI Taxonomy" id="2711"/>
    <lineage>
        <taxon>Eukaryota</taxon>
        <taxon>Viridiplantae</taxon>
        <taxon>Streptophyta</taxon>
        <taxon>Embryophyta</taxon>
        <taxon>Tracheophyta</taxon>
        <taxon>Spermatophyta</taxon>
        <taxon>Magnoliopsida</taxon>
        <taxon>eudicotyledons</taxon>
        <taxon>Gunneridae</taxon>
        <taxon>Pentapetalae</taxon>
        <taxon>rosids</taxon>
        <taxon>malvids</taxon>
        <taxon>Sapindales</taxon>
        <taxon>Rutaceae</taxon>
        <taxon>Aurantioideae</taxon>
        <taxon>Citrus</taxon>
    </lineage>
</organism>
<evidence type="ECO:0000256" key="4">
    <source>
        <dbReference type="ARBA" id="ARBA00022801"/>
    </source>
</evidence>
<evidence type="ECO:0000256" key="7">
    <source>
        <dbReference type="ARBA" id="ARBA00049360"/>
    </source>
</evidence>
<dbReference type="eggNOG" id="KOG0743">
    <property type="taxonomic scope" value="Eukaryota"/>
</dbReference>
<dbReference type="Gene3D" id="6.10.280.40">
    <property type="match status" value="1"/>
</dbReference>
<dbReference type="CDD" id="cd19510">
    <property type="entry name" value="RecA-like_BCS1"/>
    <property type="match status" value="1"/>
</dbReference>
<dbReference type="InterPro" id="IPR058017">
    <property type="entry name" value="At3g28540-like_C"/>
</dbReference>
<feature type="domain" description="AAA+ ATPase" evidence="10">
    <location>
        <begin position="247"/>
        <end position="393"/>
    </location>
</feature>
<feature type="compositionally biased region" description="Basic and acidic residues" evidence="9">
    <location>
        <begin position="458"/>
        <end position="471"/>
    </location>
</feature>
<dbReference type="Pfam" id="PF14363">
    <property type="entry name" value="AAA_assoc"/>
    <property type="match status" value="1"/>
</dbReference>
<dbReference type="Gene3D" id="3.40.50.300">
    <property type="entry name" value="P-loop containing nucleotide triphosphate hydrolases"/>
    <property type="match status" value="1"/>
</dbReference>
<dbReference type="PROSITE" id="PS00674">
    <property type="entry name" value="AAA"/>
    <property type="match status" value="1"/>
</dbReference>
<sequence length="489" mass="56038">MFFDSAQIPSLATIMSVAASAAATFMLVQSFARHYLPHEVSAFIDVKLKNLIARFCNELTLLIEEYDDGLNQNKLFKAAKLYLEPKIPPYVKRIKLNLAKKETNVSLSLEKNEEIVDVFNGVQLKWKFESKPDPEREVHNNQNYLVKSNITFFALRFHKKHKDTVLRTYIPHILKKSKELSKKKKTLKLFTLFPYRGDTEIWQSVNLDHPATFDTLAMDFDMKKMIMDDLERFLKRKEFYKRVGKAWKRGYLLYGPPGTGKSSLIAAMANYLNFDVYDLELSSVEGNKDLRQILIATENKSILVVEDIDCCLEMQDRLAKAKAAIPDLYRSACNQGNRFQVTLSGLLNFIDGLWSSCGDERIIIFTTNHKDRLDPALLRPGRMDVHIHMSYCTPCGFKMLASNYLGITEHPLFLEVEELIEKVEVTPADVAEQLMRDEVPKIALSGLIQFLQIKKRETGESKATEAEETARGAENIQELSEKTDEVETQ</sequence>
<keyword evidence="6" id="KW-0460">Magnesium</keyword>
<dbReference type="AlphaFoldDB" id="A0A067E9K6"/>
<proteinExistence type="inferred from homology"/>
<gene>
    <name evidence="11" type="ORF">CISIN_1g011286mg</name>
</gene>
<evidence type="ECO:0000256" key="3">
    <source>
        <dbReference type="ARBA" id="ARBA00022741"/>
    </source>
</evidence>
<dbReference type="InterPro" id="IPR025753">
    <property type="entry name" value="AAA_N_dom"/>
</dbReference>
<keyword evidence="5 8" id="KW-0067">ATP-binding</keyword>
<evidence type="ECO:0000313" key="12">
    <source>
        <dbReference type="Proteomes" id="UP000027120"/>
    </source>
</evidence>
<dbReference type="GO" id="GO:0006950">
    <property type="term" value="P:response to stress"/>
    <property type="evidence" value="ECO:0007669"/>
    <property type="project" value="UniProtKB-ARBA"/>
</dbReference>
<evidence type="ECO:0000256" key="1">
    <source>
        <dbReference type="ARBA" id="ARBA00001946"/>
    </source>
</evidence>
<keyword evidence="12" id="KW-1185">Reference proteome</keyword>
<keyword evidence="4" id="KW-0378">Hydrolase</keyword>
<evidence type="ECO:0000256" key="6">
    <source>
        <dbReference type="ARBA" id="ARBA00022842"/>
    </source>
</evidence>
<dbReference type="Pfam" id="PF00004">
    <property type="entry name" value="AAA"/>
    <property type="match status" value="1"/>
</dbReference>
<dbReference type="InterPro" id="IPR050747">
    <property type="entry name" value="Mitochondrial_chaperone_BCS1"/>
</dbReference>
<reference evidence="11 12" key="1">
    <citation type="submission" date="2014-04" db="EMBL/GenBank/DDBJ databases">
        <authorList>
            <consortium name="International Citrus Genome Consortium"/>
            <person name="Gmitter F."/>
            <person name="Chen C."/>
            <person name="Farmerie W."/>
            <person name="Harkins T."/>
            <person name="Desany B."/>
            <person name="Mohiuddin M."/>
            <person name="Kodira C."/>
            <person name="Borodovsky M."/>
            <person name="Lomsadze A."/>
            <person name="Burns P."/>
            <person name="Jenkins J."/>
            <person name="Prochnik S."/>
            <person name="Shu S."/>
            <person name="Chapman J."/>
            <person name="Pitluck S."/>
            <person name="Schmutz J."/>
            <person name="Rokhsar D."/>
        </authorList>
    </citation>
    <scope>NUCLEOTIDE SEQUENCE</scope>
</reference>
<dbReference type="InterPro" id="IPR003593">
    <property type="entry name" value="AAA+_ATPase"/>
</dbReference>
<dbReference type="InterPro" id="IPR003960">
    <property type="entry name" value="ATPase_AAA_CS"/>
</dbReference>
<feature type="region of interest" description="Disordered" evidence="9">
    <location>
        <begin position="458"/>
        <end position="489"/>
    </location>
</feature>
<name>A0A067E9K6_CITSI</name>
<comment type="similarity">
    <text evidence="2">Belongs to the AAA ATPase family. BCS1 subfamily.</text>
</comment>
<dbReference type="SUPFAM" id="SSF52540">
    <property type="entry name" value="P-loop containing nucleoside triphosphate hydrolases"/>
    <property type="match status" value="1"/>
</dbReference>
<comment type="catalytic activity">
    <reaction evidence="7">
        <text>ATP + H2O = ADP + phosphate + H(+)</text>
        <dbReference type="Rhea" id="RHEA:13065"/>
        <dbReference type="ChEBI" id="CHEBI:15377"/>
        <dbReference type="ChEBI" id="CHEBI:15378"/>
        <dbReference type="ChEBI" id="CHEBI:30616"/>
        <dbReference type="ChEBI" id="CHEBI:43474"/>
        <dbReference type="ChEBI" id="CHEBI:456216"/>
    </reaction>
</comment>
<dbReference type="GO" id="GO:0005524">
    <property type="term" value="F:ATP binding"/>
    <property type="evidence" value="ECO:0007669"/>
    <property type="project" value="UniProtKB-KW"/>
</dbReference>
<evidence type="ECO:0000256" key="8">
    <source>
        <dbReference type="RuleBase" id="RU003651"/>
    </source>
</evidence>
<dbReference type="GO" id="GO:0016887">
    <property type="term" value="F:ATP hydrolysis activity"/>
    <property type="evidence" value="ECO:0007669"/>
    <property type="project" value="InterPro"/>
</dbReference>
<evidence type="ECO:0000256" key="5">
    <source>
        <dbReference type="ARBA" id="ARBA00022840"/>
    </source>
</evidence>
<dbReference type="Pfam" id="PF25568">
    <property type="entry name" value="AAA_lid_At3g28540"/>
    <property type="match status" value="1"/>
</dbReference>
<comment type="cofactor">
    <cofactor evidence="1">
        <name>Mg(2+)</name>
        <dbReference type="ChEBI" id="CHEBI:18420"/>
    </cofactor>
</comment>
<feature type="compositionally biased region" description="Basic and acidic residues" evidence="9">
    <location>
        <begin position="479"/>
        <end position="489"/>
    </location>
</feature>
<dbReference type="InterPro" id="IPR003959">
    <property type="entry name" value="ATPase_AAA_core"/>
</dbReference>
<accession>A0A067E9K6</accession>
<dbReference type="STRING" id="2711.A0A067E9K6"/>
<keyword evidence="3 8" id="KW-0547">Nucleotide-binding</keyword>
<dbReference type="SMART" id="SM00382">
    <property type="entry name" value="AAA"/>
    <property type="match status" value="1"/>
</dbReference>
<evidence type="ECO:0000256" key="2">
    <source>
        <dbReference type="ARBA" id="ARBA00007448"/>
    </source>
</evidence>
<dbReference type="PANTHER" id="PTHR23070">
    <property type="entry name" value="BCS1 AAA-TYPE ATPASE"/>
    <property type="match status" value="1"/>
</dbReference>
<dbReference type="FunFam" id="3.40.50.300:FF:001122">
    <property type="entry name" value="AAA-ATPase ASD, mitochondrial"/>
    <property type="match status" value="1"/>
</dbReference>
<dbReference type="Proteomes" id="UP000027120">
    <property type="component" value="Unassembled WGS sequence"/>
</dbReference>
<dbReference type="EMBL" id="KK785159">
    <property type="protein sequence ID" value="KDO47912.1"/>
    <property type="molecule type" value="Genomic_DNA"/>
</dbReference>
<evidence type="ECO:0000313" key="11">
    <source>
        <dbReference type="EMBL" id="KDO47912.1"/>
    </source>
</evidence>
<evidence type="ECO:0000256" key="9">
    <source>
        <dbReference type="SAM" id="MobiDB-lite"/>
    </source>
</evidence>
<dbReference type="InterPro" id="IPR027417">
    <property type="entry name" value="P-loop_NTPase"/>
</dbReference>